<feature type="region of interest" description="Disordered" evidence="1">
    <location>
        <begin position="1"/>
        <end position="20"/>
    </location>
</feature>
<evidence type="ECO:0000313" key="2">
    <source>
        <dbReference type="EMBL" id="CAG7674525.1"/>
    </source>
</evidence>
<accession>A0A8J2NN06</accession>
<gene>
    <name evidence="2" type="ORF">AFUS01_LOCUS2319</name>
</gene>
<protein>
    <submittedName>
        <fullName evidence="2">Uncharacterized protein</fullName>
    </submittedName>
</protein>
<proteinExistence type="predicted"/>
<name>A0A8J2NN06_9HEXA</name>
<organism evidence="2 3">
    <name type="scientific">Allacma fusca</name>
    <dbReference type="NCBI Taxonomy" id="39272"/>
    <lineage>
        <taxon>Eukaryota</taxon>
        <taxon>Metazoa</taxon>
        <taxon>Ecdysozoa</taxon>
        <taxon>Arthropoda</taxon>
        <taxon>Hexapoda</taxon>
        <taxon>Collembola</taxon>
        <taxon>Symphypleona</taxon>
        <taxon>Sminthuridae</taxon>
        <taxon>Allacma</taxon>
    </lineage>
</organism>
<keyword evidence="3" id="KW-1185">Reference proteome</keyword>
<comment type="caution">
    <text evidence="2">The sequence shown here is derived from an EMBL/GenBank/DDBJ whole genome shotgun (WGS) entry which is preliminary data.</text>
</comment>
<evidence type="ECO:0000256" key="1">
    <source>
        <dbReference type="SAM" id="MobiDB-lite"/>
    </source>
</evidence>
<dbReference type="Proteomes" id="UP000708208">
    <property type="component" value="Unassembled WGS sequence"/>
</dbReference>
<dbReference type="EMBL" id="CAJVCH010013211">
    <property type="protein sequence ID" value="CAG7674525.1"/>
    <property type="molecule type" value="Genomic_DNA"/>
</dbReference>
<reference evidence="2" key="1">
    <citation type="submission" date="2021-06" db="EMBL/GenBank/DDBJ databases">
        <authorList>
            <person name="Hodson N. C."/>
            <person name="Mongue J. A."/>
            <person name="Jaron S. K."/>
        </authorList>
    </citation>
    <scope>NUCLEOTIDE SEQUENCE</scope>
</reference>
<dbReference type="AlphaFoldDB" id="A0A8J2NN06"/>
<evidence type="ECO:0000313" key="3">
    <source>
        <dbReference type="Proteomes" id="UP000708208"/>
    </source>
</evidence>
<sequence length="92" mass="10380">MAAYRQRMGPTKPKKPKKTSNVIDVDAIDVVDYTDGEYINYFAPDPCDLIKDETEISSGESEIDWSSDDGQSIIMSLTDEDDVDQLKTEQEK</sequence>
<feature type="non-terminal residue" evidence="2">
    <location>
        <position position="92"/>
    </location>
</feature>